<accession>A0A6J5T3V4</accession>
<protein>
    <submittedName>
        <fullName evidence="1">Uncharacterized protein</fullName>
    </submittedName>
</protein>
<dbReference type="EMBL" id="LR797503">
    <property type="protein sequence ID" value="CAB4221267.1"/>
    <property type="molecule type" value="Genomic_DNA"/>
</dbReference>
<organism evidence="1">
    <name type="scientific">uncultured Caudovirales phage</name>
    <dbReference type="NCBI Taxonomy" id="2100421"/>
    <lineage>
        <taxon>Viruses</taxon>
        <taxon>Duplodnaviria</taxon>
        <taxon>Heunggongvirae</taxon>
        <taxon>Uroviricota</taxon>
        <taxon>Caudoviricetes</taxon>
        <taxon>Peduoviridae</taxon>
        <taxon>Maltschvirus</taxon>
        <taxon>Maltschvirus maltsch</taxon>
    </lineage>
</organism>
<sequence>MSDTYDRIVEQLDDNEQVISSRTFRCEFSGGVLTVGLLTIDSDGNETIQPGLSQPWKCMPDGSRENFIDAADAFAWVDSVAGTLIN</sequence>
<proteinExistence type="predicted"/>
<evidence type="ECO:0000313" key="1">
    <source>
        <dbReference type="EMBL" id="CAB4221267.1"/>
    </source>
</evidence>
<reference evidence="1" key="1">
    <citation type="submission" date="2020-05" db="EMBL/GenBank/DDBJ databases">
        <authorList>
            <person name="Chiriac C."/>
            <person name="Salcher M."/>
            <person name="Ghai R."/>
            <person name="Kavagutti S V."/>
        </authorList>
    </citation>
    <scope>NUCLEOTIDE SEQUENCE</scope>
</reference>
<gene>
    <name evidence="1" type="ORF">UFOVP1636_220</name>
</gene>
<name>A0A6J5T3V4_9CAUD</name>